<geneLocation type="plasmid" evidence="2"/>
<reference evidence="1 2" key="1">
    <citation type="submission" date="2014-08" db="EMBL/GenBank/DDBJ databases">
        <title>Complete genome of a marine bacteria Jeotgalibacillus malaysiensis.</title>
        <authorList>
            <person name="Yaakop A.S."/>
            <person name="Chan K.-G."/>
            <person name="Goh K.M."/>
        </authorList>
    </citation>
    <scope>NUCLEOTIDE SEQUENCE [LARGE SCALE GENOMIC DNA]</scope>
    <source>
        <strain evidence="1 2">D5</strain>
        <plasmid evidence="2">Plasmid</plasmid>
    </source>
</reference>
<evidence type="ECO:0000313" key="2">
    <source>
        <dbReference type="Proteomes" id="UP000031449"/>
    </source>
</evidence>
<dbReference type="AlphaFoldDB" id="A0A0B5AU66"/>
<dbReference type="EMBL" id="CP009417">
    <property type="protein sequence ID" value="AJD93760.1"/>
    <property type="molecule type" value="Genomic_DNA"/>
</dbReference>
<dbReference type="BioCyc" id="JESP1508404:G14D9-13766-MONOMER"/>
<evidence type="ECO:0000313" key="1">
    <source>
        <dbReference type="EMBL" id="AJD93760.1"/>
    </source>
</evidence>
<dbReference type="KEGG" id="jeo:JMA_44430"/>
<accession>A0A0B5AU66</accession>
<name>A0A0B5AU66_9BACL</name>
<dbReference type="HOGENOM" id="CLU_3099741_0_0_9"/>
<dbReference type="Proteomes" id="UP000031449">
    <property type="component" value="Plasmid unnamed"/>
</dbReference>
<keyword evidence="2" id="KW-1185">Reference proteome</keyword>
<protein>
    <submittedName>
        <fullName evidence="1">Uncharacterized protein</fullName>
    </submittedName>
</protein>
<gene>
    <name evidence="1" type="ORF">JMA_44430</name>
</gene>
<organism evidence="1 2">
    <name type="scientific">Jeotgalibacillus malaysiensis</name>
    <dbReference type="NCBI Taxonomy" id="1508404"/>
    <lineage>
        <taxon>Bacteria</taxon>
        <taxon>Bacillati</taxon>
        <taxon>Bacillota</taxon>
        <taxon>Bacilli</taxon>
        <taxon>Bacillales</taxon>
        <taxon>Caryophanaceae</taxon>
        <taxon>Jeotgalibacillus</taxon>
    </lineage>
</organism>
<sequence length="51" mass="6197">MVYVVLRKIRFERFVVNELVNIWMDEVDAMKEVKRLQELGHSAFYVKEPIQ</sequence>
<keyword evidence="1" id="KW-0614">Plasmid</keyword>
<proteinExistence type="predicted"/>